<organism evidence="5 6">
    <name type="scientific">Paenibacillus agricola</name>
    <dbReference type="NCBI Taxonomy" id="2716264"/>
    <lineage>
        <taxon>Bacteria</taxon>
        <taxon>Bacillati</taxon>
        <taxon>Bacillota</taxon>
        <taxon>Bacilli</taxon>
        <taxon>Bacillales</taxon>
        <taxon>Paenibacillaceae</taxon>
        <taxon>Paenibacillus</taxon>
    </lineage>
</organism>
<dbReference type="InterPro" id="IPR018060">
    <property type="entry name" value="HTH_AraC"/>
</dbReference>
<sequence length="110" mass="12598">MITYVHKSYRNPGLSLDLVADECGVSVSHIVKLFREQVGATFIDYVTKMRMKEVKRLLTETAEPIKNIVQHCGYIDLPNYVRKFKAYEGITPGQYRKLYGKSVANGPDRK</sequence>
<reference evidence="5" key="1">
    <citation type="submission" date="2020-03" db="EMBL/GenBank/DDBJ databases">
        <title>Draft sequencing of Paenibacilllus sp. S3N08.</title>
        <authorList>
            <person name="Kim D.-U."/>
        </authorList>
    </citation>
    <scope>NUCLEOTIDE SEQUENCE</scope>
    <source>
        <strain evidence="5">S3N08</strain>
    </source>
</reference>
<gene>
    <name evidence="5" type="ORF">G9U52_23090</name>
</gene>
<name>A0ABX0JCW3_9BACL</name>
<dbReference type="Proteomes" id="UP001165962">
    <property type="component" value="Unassembled WGS sequence"/>
</dbReference>
<dbReference type="Gene3D" id="1.10.10.60">
    <property type="entry name" value="Homeodomain-like"/>
    <property type="match status" value="2"/>
</dbReference>
<evidence type="ECO:0000256" key="2">
    <source>
        <dbReference type="ARBA" id="ARBA00023125"/>
    </source>
</evidence>
<feature type="domain" description="HTH araC/xylS-type" evidence="4">
    <location>
        <begin position="1"/>
        <end position="98"/>
    </location>
</feature>
<comment type="caution">
    <text evidence="5">The sequence shown here is derived from an EMBL/GenBank/DDBJ whole genome shotgun (WGS) entry which is preliminary data.</text>
</comment>
<dbReference type="Pfam" id="PF12833">
    <property type="entry name" value="HTH_18"/>
    <property type="match status" value="1"/>
</dbReference>
<dbReference type="PANTHER" id="PTHR43280">
    <property type="entry name" value="ARAC-FAMILY TRANSCRIPTIONAL REGULATOR"/>
    <property type="match status" value="1"/>
</dbReference>
<dbReference type="InterPro" id="IPR009057">
    <property type="entry name" value="Homeodomain-like_sf"/>
</dbReference>
<keyword evidence="1" id="KW-0805">Transcription regulation</keyword>
<keyword evidence="3" id="KW-0804">Transcription</keyword>
<evidence type="ECO:0000313" key="5">
    <source>
        <dbReference type="EMBL" id="NHN32712.1"/>
    </source>
</evidence>
<dbReference type="EMBL" id="JAAOIW010000009">
    <property type="protein sequence ID" value="NHN32712.1"/>
    <property type="molecule type" value="Genomic_DNA"/>
</dbReference>
<evidence type="ECO:0000259" key="4">
    <source>
        <dbReference type="PROSITE" id="PS01124"/>
    </source>
</evidence>
<evidence type="ECO:0000256" key="1">
    <source>
        <dbReference type="ARBA" id="ARBA00023015"/>
    </source>
</evidence>
<dbReference type="PANTHER" id="PTHR43280:SF2">
    <property type="entry name" value="HTH-TYPE TRANSCRIPTIONAL REGULATOR EXSA"/>
    <property type="match status" value="1"/>
</dbReference>
<accession>A0ABX0JCW3</accession>
<evidence type="ECO:0000256" key="3">
    <source>
        <dbReference type="ARBA" id="ARBA00023163"/>
    </source>
</evidence>
<dbReference type="SMART" id="SM00342">
    <property type="entry name" value="HTH_ARAC"/>
    <property type="match status" value="1"/>
</dbReference>
<keyword evidence="2" id="KW-0238">DNA-binding</keyword>
<proteinExistence type="predicted"/>
<keyword evidence="6" id="KW-1185">Reference proteome</keyword>
<dbReference type="PROSITE" id="PS01124">
    <property type="entry name" value="HTH_ARAC_FAMILY_2"/>
    <property type="match status" value="1"/>
</dbReference>
<protein>
    <submittedName>
        <fullName evidence="5">Helix-turn-helix transcriptional regulator</fullName>
    </submittedName>
</protein>
<dbReference type="SUPFAM" id="SSF46689">
    <property type="entry name" value="Homeodomain-like"/>
    <property type="match status" value="2"/>
</dbReference>
<evidence type="ECO:0000313" key="6">
    <source>
        <dbReference type="Proteomes" id="UP001165962"/>
    </source>
</evidence>